<dbReference type="InterPro" id="IPR017941">
    <property type="entry name" value="Rieske_2Fe-2S"/>
</dbReference>
<keyword evidence="4" id="KW-0411">Iron-sulfur</keyword>
<dbReference type="RefSeq" id="WP_354698093.1">
    <property type="nucleotide sequence ID" value="NZ_CP114014.1"/>
</dbReference>
<evidence type="ECO:0000256" key="2">
    <source>
        <dbReference type="ARBA" id="ARBA00022723"/>
    </source>
</evidence>
<dbReference type="SUPFAM" id="SSF51905">
    <property type="entry name" value="FAD/NAD(P)-binding domain"/>
    <property type="match status" value="1"/>
</dbReference>
<feature type="region of interest" description="Disordered" evidence="6">
    <location>
        <begin position="1"/>
        <end position="32"/>
    </location>
</feature>
<dbReference type="Pfam" id="PF01266">
    <property type="entry name" value="DAO"/>
    <property type="match status" value="1"/>
</dbReference>
<proteinExistence type="predicted"/>
<dbReference type="SUPFAM" id="SSF50022">
    <property type="entry name" value="ISP domain"/>
    <property type="match status" value="1"/>
</dbReference>
<dbReference type="PRINTS" id="PR00162">
    <property type="entry name" value="RIESKE"/>
</dbReference>
<organism evidence="8">
    <name type="scientific">Paraconexibacter sp. AEG42_29</name>
    <dbReference type="NCBI Taxonomy" id="2997339"/>
    <lineage>
        <taxon>Bacteria</taxon>
        <taxon>Bacillati</taxon>
        <taxon>Actinomycetota</taxon>
        <taxon>Thermoleophilia</taxon>
        <taxon>Solirubrobacterales</taxon>
        <taxon>Paraconexibacteraceae</taxon>
        <taxon>Paraconexibacter</taxon>
    </lineage>
</organism>
<dbReference type="InterPro" id="IPR036188">
    <property type="entry name" value="FAD/NAD-bd_sf"/>
</dbReference>
<dbReference type="InterPro" id="IPR005805">
    <property type="entry name" value="Rieske_Fe-S_prot_C"/>
</dbReference>
<evidence type="ECO:0000259" key="7">
    <source>
        <dbReference type="PROSITE" id="PS51296"/>
    </source>
</evidence>
<dbReference type="Gene3D" id="3.50.50.60">
    <property type="entry name" value="FAD/NAD(P)-binding domain"/>
    <property type="match status" value="1"/>
</dbReference>
<dbReference type="InterPro" id="IPR006076">
    <property type="entry name" value="FAD-dep_OxRdtase"/>
</dbReference>
<dbReference type="Gene3D" id="3.30.9.10">
    <property type="entry name" value="D-Amino Acid Oxidase, subunit A, domain 2"/>
    <property type="match status" value="1"/>
</dbReference>
<reference evidence="8" key="1">
    <citation type="submission" date="2022-12" db="EMBL/GenBank/DDBJ databases">
        <title>Paraconexibacter alkalitolerans sp. nov. and Baekduia alba sp. nov., isolated from soil and emended description of the genera Paraconexibacter (Chun et al., 2020) and Baekduia (An et al., 2020).</title>
        <authorList>
            <person name="Vieira S."/>
            <person name="Huber K.J."/>
            <person name="Geppert A."/>
            <person name="Wolf J."/>
            <person name="Neumann-Schaal M."/>
            <person name="Muesken M."/>
            <person name="Overmann J."/>
        </authorList>
    </citation>
    <scope>NUCLEOTIDE SEQUENCE</scope>
    <source>
        <strain evidence="8">AEG42_29</strain>
    </source>
</reference>
<dbReference type="GO" id="GO:0051537">
    <property type="term" value="F:2 iron, 2 sulfur cluster binding"/>
    <property type="evidence" value="ECO:0007669"/>
    <property type="project" value="UniProtKB-KW"/>
</dbReference>
<dbReference type="GO" id="GO:0016705">
    <property type="term" value="F:oxidoreductase activity, acting on paired donors, with incorporation or reduction of molecular oxygen"/>
    <property type="evidence" value="ECO:0007669"/>
    <property type="project" value="UniProtKB-ARBA"/>
</dbReference>
<dbReference type="EMBL" id="CP114014">
    <property type="protein sequence ID" value="XAY06879.1"/>
    <property type="molecule type" value="Genomic_DNA"/>
</dbReference>
<keyword evidence="3" id="KW-0408">Iron</keyword>
<feature type="domain" description="Rieske" evidence="7">
    <location>
        <begin position="426"/>
        <end position="507"/>
    </location>
</feature>
<dbReference type="InterPro" id="IPR036922">
    <property type="entry name" value="Rieske_2Fe-2S_sf"/>
</dbReference>
<dbReference type="GO" id="GO:0016020">
    <property type="term" value="C:membrane"/>
    <property type="evidence" value="ECO:0007669"/>
    <property type="project" value="InterPro"/>
</dbReference>
<keyword evidence="5" id="KW-1015">Disulfide bond</keyword>
<sequence length="514" mass="54168">MEHTSSTGTTTDAESLWRQTGPTVASDPRPADGARFDTCVIGGGIVGTTVALLQAQRGRSVLLLERDRIGGGVTGATTGKVSLLHSIRYASLAGSHDRQRMEAYVALQQAGFELARDWAAEIPGSWETRDAVIYVRDSASTGRIEDEGETLRGLGVPVRPAPGVDVGDGFAAGLVLVDQGKLHPVRYLAGLAAEARRHGAVIVTGTPVVALRRGDGAHRLALEDGSHVEAEHVVVATHAPIFDRGAHFALQEAVRSYAVAVPVDAEPTQMTYCDDDPQRSVIGFTDGDDSYAVVGGEGHPAGRSTAAGRFERLADWGREHLGARGPAAYRWSSQDLVPVDGLPLIGAYTPVTRRLWTATGFAKWGLAAGTGAAAALDAAIAGEDAPATQILRPWRPTVRASAVDLVKNNAIVQRHLIGDRLHTLVRGGTPDAPLGRGEGRVERIGGRAVAVARDTDGVLHRRSATCTHIGCEVRFNPDEQSWDCPCHGSRFAVDGTVLEGPAVRPLADVEEGGG</sequence>
<dbReference type="PANTHER" id="PTHR13847:SF274">
    <property type="entry name" value="RIESKE 2FE-2S IRON-SULFUR PROTEIN YHFW-RELATED"/>
    <property type="match status" value="1"/>
</dbReference>
<evidence type="ECO:0000256" key="1">
    <source>
        <dbReference type="ARBA" id="ARBA00022714"/>
    </source>
</evidence>
<gene>
    <name evidence="8" type="primary">petC_1</name>
    <name evidence="8" type="ORF">DSM112329_03757</name>
</gene>
<keyword evidence="2" id="KW-0479">Metal-binding</keyword>
<evidence type="ECO:0000256" key="4">
    <source>
        <dbReference type="ARBA" id="ARBA00023014"/>
    </source>
</evidence>
<evidence type="ECO:0000256" key="5">
    <source>
        <dbReference type="ARBA" id="ARBA00023157"/>
    </source>
</evidence>
<evidence type="ECO:0000256" key="3">
    <source>
        <dbReference type="ARBA" id="ARBA00023004"/>
    </source>
</evidence>
<evidence type="ECO:0000256" key="6">
    <source>
        <dbReference type="SAM" id="MobiDB-lite"/>
    </source>
</evidence>
<dbReference type="PROSITE" id="PS51296">
    <property type="entry name" value="RIESKE"/>
    <property type="match status" value="1"/>
</dbReference>
<dbReference type="GO" id="GO:0005737">
    <property type="term" value="C:cytoplasm"/>
    <property type="evidence" value="ECO:0007669"/>
    <property type="project" value="TreeGrafter"/>
</dbReference>
<dbReference type="KEGG" id="parq:DSM112329_03757"/>
<dbReference type="AlphaFoldDB" id="A0AAU7AYZ2"/>
<keyword evidence="1" id="KW-0001">2Fe-2S</keyword>
<evidence type="ECO:0000313" key="8">
    <source>
        <dbReference type="EMBL" id="XAY06879.1"/>
    </source>
</evidence>
<dbReference type="Gene3D" id="2.102.10.10">
    <property type="entry name" value="Rieske [2Fe-2S] iron-sulphur domain"/>
    <property type="match status" value="1"/>
</dbReference>
<protein>
    <submittedName>
        <fullName evidence="8">Cytochrome b6-f complex iron-sulfur subunit</fullName>
    </submittedName>
</protein>
<accession>A0AAU7AYZ2</accession>
<dbReference type="PANTHER" id="PTHR13847">
    <property type="entry name" value="SARCOSINE DEHYDROGENASE-RELATED"/>
    <property type="match status" value="1"/>
</dbReference>
<dbReference type="Pfam" id="PF00355">
    <property type="entry name" value="Rieske"/>
    <property type="match status" value="1"/>
</dbReference>
<dbReference type="GO" id="GO:0004497">
    <property type="term" value="F:monooxygenase activity"/>
    <property type="evidence" value="ECO:0007669"/>
    <property type="project" value="UniProtKB-ARBA"/>
</dbReference>
<dbReference type="GO" id="GO:0046872">
    <property type="term" value="F:metal ion binding"/>
    <property type="evidence" value="ECO:0007669"/>
    <property type="project" value="UniProtKB-KW"/>
</dbReference>
<name>A0AAU7AYZ2_9ACTN</name>
<feature type="compositionally biased region" description="Polar residues" evidence="6">
    <location>
        <begin position="1"/>
        <end position="23"/>
    </location>
</feature>